<evidence type="ECO:0000313" key="2">
    <source>
        <dbReference type="Proteomes" id="UP000031186"/>
    </source>
</evidence>
<feature type="non-terminal residue" evidence="1">
    <location>
        <position position="1"/>
    </location>
</feature>
<accession>A0A0B4F3V5</accession>
<name>A0A0B4F3V5_METAF</name>
<protein>
    <submittedName>
        <fullName evidence="1">Uncharacterized protein</fullName>
    </submittedName>
</protein>
<dbReference type="Gene3D" id="3.30.429.10">
    <property type="entry name" value="Macrophage Migration Inhibitory Factor"/>
    <property type="match status" value="1"/>
</dbReference>
<dbReference type="OrthoDB" id="9981319at2759"/>
<dbReference type="InterPro" id="IPR014347">
    <property type="entry name" value="Tautomerase/MIF_sf"/>
</dbReference>
<keyword evidence="2" id="KW-1185">Reference proteome</keyword>
<dbReference type="HOGENOM" id="CLU_987242_0_0_1"/>
<proteinExistence type="predicted"/>
<evidence type="ECO:0000313" key="1">
    <source>
        <dbReference type="EMBL" id="KID60541.1"/>
    </source>
</evidence>
<organism evidence="1 2">
    <name type="scientific">Metarhizium anisopliae (strain ARSEF 549)</name>
    <dbReference type="NCBI Taxonomy" id="3151832"/>
    <lineage>
        <taxon>Eukaryota</taxon>
        <taxon>Fungi</taxon>
        <taxon>Dikarya</taxon>
        <taxon>Ascomycota</taxon>
        <taxon>Pezizomycotina</taxon>
        <taxon>Sordariomycetes</taxon>
        <taxon>Hypocreomycetidae</taxon>
        <taxon>Hypocreales</taxon>
        <taxon>Clavicipitaceae</taxon>
        <taxon>Metarhizium</taxon>
    </lineage>
</organism>
<dbReference type="EMBL" id="AZNF01000018">
    <property type="protein sequence ID" value="KID60541.1"/>
    <property type="molecule type" value="Genomic_DNA"/>
</dbReference>
<dbReference type="AlphaFoldDB" id="A0A0B4F3V5"/>
<reference evidence="1 2" key="1">
    <citation type="journal article" date="2014" name="Proc. Natl. Acad. Sci. U.S.A.">
        <title>Trajectory and genomic determinants of fungal-pathogen speciation and host adaptation.</title>
        <authorList>
            <person name="Hu X."/>
            <person name="Xiao G."/>
            <person name="Zheng P."/>
            <person name="Shang Y."/>
            <person name="Su Y."/>
            <person name="Zhang X."/>
            <person name="Liu X."/>
            <person name="Zhan S."/>
            <person name="St Leger R.J."/>
            <person name="Wang C."/>
        </authorList>
    </citation>
    <scope>NUCLEOTIDE SEQUENCE [LARGE SCALE GENOMIC DNA]</scope>
    <source>
        <strain evidence="1 2">ARSEF 549</strain>
    </source>
</reference>
<gene>
    <name evidence="1" type="ORF">MAN_09676</name>
</gene>
<comment type="caution">
    <text evidence="1">The sequence shown here is derived from an EMBL/GenBank/DDBJ whole genome shotgun (WGS) entry which is preliminary data.</text>
</comment>
<sequence>MNNACRWFPRAAVYAAETRSDLVDAAYPGFPILDKANLAIVEEPLDCAAAELGIWVPVCHRGRTLSHFEIRGQVPRHGKDGTAGIDEALLCSNCAKLGPDEDNGDGARVALYPFFRRRAELAGAITRLHATTFTTPSIFVHVRFIHEDPSDGSYFIAGTPRHTSLNSIIAHVRTSPARTKADFDQLAQRIEEAWYHALGVGPASSDELVPSGAGEKKLIAVAFFPMLTARELGLTIPEAGKEVEWFKEQLPLIKKTADSQGGDFADMLNEFKEREDLRKLLA</sequence>
<dbReference type="Proteomes" id="UP000031186">
    <property type="component" value="Unassembled WGS sequence"/>
</dbReference>
<dbReference type="VEuPathDB" id="FungiDB:MAN_09676"/>